<dbReference type="InterPro" id="IPR050320">
    <property type="entry name" value="N5-glutamine_MTase"/>
</dbReference>
<feature type="non-terminal residue" evidence="1">
    <location>
        <position position="1"/>
    </location>
</feature>
<name>A0A6S6T7L3_9GAMM</name>
<dbReference type="SUPFAM" id="SSF53335">
    <property type="entry name" value="S-adenosyl-L-methionine-dependent methyltransferases"/>
    <property type="match status" value="1"/>
</dbReference>
<sequence length="97" mass="10758">VSNPPYIEADDLHLKRGDVRFEPLSALASGEDGLDDIRHLVTHAANFLRQDGMLMFEHGYDQGKRTTILMQAAGYEGTRCIKDLSGHDRITLGHAPL</sequence>
<gene>
    <name evidence="1" type="ORF">HELGO_WM37643</name>
</gene>
<keyword evidence="1" id="KW-0489">Methyltransferase</keyword>
<dbReference type="EMBL" id="CACVAV010000181">
    <property type="protein sequence ID" value="CAA6811380.1"/>
    <property type="molecule type" value="Genomic_DNA"/>
</dbReference>
<accession>A0A6S6T7L3</accession>
<organism evidence="1">
    <name type="scientific">uncultured Thiotrichaceae bacterium</name>
    <dbReference type="NCBI Taxonomy" id="298394"/>
    <lineage>
        <taxon>Bacteria</taxon>
        <taxon>Pseudomonadati</taxon>
        <taxon>Pseudomonadota</taxon>
        <taxon>Gammaproteobacteria</taxon>
        <taxon>Thiotrichales</taxon>
        <taxon>Thiotrichaceae</taxon>
        <taxon>environmental samples</taxon>
    </lineage>
</organism>
<evidence type="ECO:0000313" key="1">
    <source>
        <dbReference type="EMBL" id="CAA6811380.1"/>
    </source>
</evidence>
<dbReference type="InterPro" id="IPR029063">
    <property type="entry name" value="SAM-dependent_MTases_sf"/>
</dbReference>
<proteinExistence type="predicted"/>
<dbReference type="GO" id="GO:0036009">
    <property type="term" value="F:protein-glutamine N-methyltransferase activity"/>
    <property type="evidence" value="ECO:0007669"/>
    <property type="project" value="TreeGrafter"/>
</dbReference>
<keyword evidence="1" id="KW-0808">Transferase</keyword>
<dbReference type="AlphaFoldDB" id="A0A6S6T7L3"/>
<reference evidence="1" key="1">
    <citation type="submission" date="2020-01" db="EMBL/GenBank/DDBJ databases">
        <authorList>
            <person name="Meier V. D."/>
            <person name="Meier V D."/>
        </authorList>
    </citation>
    <scope>NUCLEOTIDE SEQUENCE</scope>
    <source>
        <strain evidence="1">HLG_WM_MAG_08</strain>
    </source>
</reference>
<dbReference type="PANTHER" id="PTHR18895">
    <property type="entry name" value="HEMK METHYLTRANSFERASE"/>
    <property type="match status" value="1"/>
</dbReference>
<dbReference type="Gene3D" id="3.40.50.150">
    <property type="entry name" value="Vaccinia Virus protein VP39"/>
    <property type="match status" value="1"/>
</dbReference>
<protein>
    <submittedName>
        <fullName evidence="1">Protein-N(5)-glutamine methyltransferase PrmC, methylates polypeptide chain release factors RF1 and RF2</fullName>
    </submittedName>
</protein>
<dbReference type="PANTHER" id="PTHR18895:SF74">
    <property type="entry name" value="MTRF1L RELEASE FACTOR GLUTAMINE METHYLTRANSFERASE"/>
    <property type="match status" value="1"/>
</dbReference>
<dbReference type="GO" id="GO:0032259">
    <property type="term" value="P:methylation"/>
    <property type="evidence" value="ECO:0007669"/>
    <property type="project" value="UniProtKB-KW"/>
</dbReference>